<dbReference type="eggNOG" id="ENOG5031T7B">
    <property type="taxonomic scope" value="Bacteria"/>
</dbReference>
<name>N8WSS9_ACIGI</name>
<comment type="caution">
    <text evidence="1">The sequence shown here is derived from an EMBL/GenBank/DDBJ whole genome shotgun (WGS) entry which is preliminary data.</text>
</comment>
<dbReference type="Proteomes" id="UP000013148">
    <property type="component" value="Unassembled WGS sequence"/>
</dbReference>
<evidence type="ECO:0000313" key="2">
    <source>
        <dbReference type="Proteomes" id="UP000013148"/>
    </source>
</evidence>
<dbReference type="HOGENOM" id="CLU_154353_0_0_6"/>
<dbReference type="PATRIC" id="fig|1217656.3.peg.3819"/>
<accession>N8WSS9</accession>
<dbReference type="RefSeq" id="WP_004822854.1">
    <property type="nucleotide sequence ID" value="NZ_KB849456.1"/>
</dbReference>
<proteinExistence type="predicted"/>
<gene>
    <name evidence="1" type="ORF">F964_03879</name>
</gene>
<reference evidence="1 2" key="1">
    <citation type="submission" date="2013-02" db="EMBL/GenBank/DDBJ databases">
        <title>The Genome Sequence of Acinetobacter guillouiae NIPH 991.</title>
        <authorList>
            <consortium name="The Broad Institute Genome Sequencing Platform"/>
            <consortium name="The Broad Institute Genome Sequencing Center for Infectious Disease"/>
            <person name="Cerqueira G."/>
            <person name="Feldgarden M."/>
            <person name="Courvalin P."/>
            <person name="Perichon B."/>
            <person name="Grillot-Courvalin C."/>
            <person name="Clermont D."/>
            <person name="Rocha E."/>
            <person name="Yoon E.-J."/>
            <person name="Nemec A."/>
            <person name="Walker B."/>
            <person name="Young S.K."/>
            <person name="Zeng Q."/>
            <person name="Gargeya S."/>
            <person name="Fitzgerald M."/>
            <person name="Haas B."/>
            <person name="Abouelleil A."/>
            <person name="Alvarado L."/>
            <person name="Arachchi H.M."/>
            <person name="Berlin A.M."/>
            <person name="Chapman S.B."/>
            <person name="Dewar J."/>
            <person name="Goldberg J."/>
            <person name="Griggs A."/>
            <person name="Gujja S."/>
            <person name="Hansen M."/>
            <person name="Howarth C."/>
            <person name="Imamovic A."/>
            <person name="Larimer J."/>
            <person name="McCowan C."/>
            <person name="Murphy C."/>
            <person name="Neiman D."/>
            <person name="Pearson M."/>
            <person name="Priest M."/>
            <person name="Roberts A."/>
            <person name="Saif S."/>
            <person name="Shea T."/>
            <person name="Sisk P."/>
            <person name="Sykes S."/>
            <person name="Wortman J."/>
            <person name="Nusbaum C."/>
            <person name="Birren B."/>
        </authorList>
    </citation>
    <scope>NUCLEOTIDE SEQUENCE [LARGE SCALE GENOMIC DNA]</scope>
    <source>
        <strain evidence="1 2">NIPH 991</strain>
    </source>
</reference>
<sequence>MEKKLFFVWLLMFQFAFQNIWYVVESLCLNEISTQTYIKQNIDDKESLIAMSDVERNIEKIRYNNEINQFCQNICLSDKCNFISNFADLKIERYFENTFNPFFNLVTFQRYRWLNLYQSPELNNLSPPPKFKQLYGG</sequence>
<dbReference type="AlphaFoldDB" id="N8WSS9"/>
<keyword evidence="2" id="KW-1185">Reference proteome</keyword>
<evidence type="ECO:0000313" key="1">
    <source>
        <dbReference type="EMBL" id="ENV15157.1"/>
    </source>
</evidence>
<dbReference type="EMBL" id="APPJ01000014">
    <property type="protein sequence ID" value="ENV15157.1"/>
    <property type="molecule type" value="Genomic_DNA"/>
</dbReference>
<protein>
    <submittedName>
        <fullName evidence="1">Uncharacterized protein</fullName>
    </submittedName>
</protein>
<organism evidence="1 2">
    <name type="scientific">Acinetobacter guillouiae NIPH 991</name>
    <dbReference type="NCBI Taxonomy" id="1217656"/>
    <lineage>
        <taxon>Bacteria</taxon>
        <taxon>Pseudomonadati</taxon>
        <taxon>Pseudomonadota</taxon>
        <taxon>Gammaproteobacteria</taxon>
        <taxon>Moraxellales</taxon>
        <taxon>Moraxellaceae</taxon>
        <taxon>Acinetobacter</taxon>
    </lineage>
</organism>